<accession>A0A0B7MMN0</accession>
<proteinExistence type="predicted"/>
<dbReference type="PANTHER" id="PTHR33050">
    <property type="entry name" value="REVERSE TRANSCRIPTASE DOMAIN-CONTAINING PROTEIN"/>
    <property type="match status" value="1"/>
</dbReference>
<name>A0A0B7MMN0_9FUNG</name>
<reference evidence="1 2" key="1">
    <citation type="submission" date="2014-09" db="EMBL/GenBank/DDBJ databases">
        <authorList>
            <person name="Ellenberger Sabrina"/>
        </authorList>
    </citation>
    <scope>NUCLEOTIDE SEQUENCE [LARGE SCALE GENOMIC DNA]</scope>
    <source>
        <strain evidence="1 2">CBS 412.66</strain>
    </source>
</reference>
<sequence length="253" mass="28637">MEEFCITFTHPLPVQRQPSVHLPQTTTKKARSVIDLEVRALLAKKAIKHCHGSGFVSRLFTIPKKTGGIRPVLNLQPMNQFTKHQSFKMKTIQQTKLGFLYNVSKSQLTPTQQQDHLGFDINTQTMCLSIPPQKVRDLCRDALRLQKTKTCSLRHLSLFIGMAQATTPAVSPASLHTRKLLQLENQALAQGLLWTSPVRLTTSAVDDLHWWIHHLNEWNGLSFIPETSTQEVFIDASDQGWGIIYNNHTLKGL</sequence>
<dbReference type="PANTHER" id="PTHR33050:SF7">
    <property type="entry name" value="RIBONUCLEASE H"/>
    <property type="match status" value="1"/>
</dbReference>
<dbReference type="EMBL" id="LN718967">
    <property type="protein sequence ID" value="CEP07061.1"/>
    <property type="molecule type" value="Genomic_DNA"/>
</dbReference>
<dbReference type="InterPro" id="IPR043502">
    <property type="entry name" value="DNA/RNA_pol_sf"/>
</dbReference>
<keyword evidence="2" id="KW-1185">Reference proteome</keyword>
<dbReference type="Proteomes" id="UP000054107">
    <property type="component" value="Unassembled WGS sequence"/>
</dbReference>
<protein>
    <submittedName>
        <fullName evidence="1">Uncharacterized protein</fullName>
    </submittedName>
</protein>
<dbReference type="SUPFAM" id="SSF56672">
    <property type="entry name" value="DNA/RNA polymerases"/>
    <property type="match status" value="1"/>
</dbReference>
<dbReference type="Gene3D" id="3.10.10.10">
    <property type="entry name" value="HIV Type 1 Reverse Transcriptase, subunit A, domain 1"/>
    <property type="match status" value="1"/>
</dbReference>
<dbReference type="AlphaFoldDB" id="A0A0B7MMN0"/>
<gene>
    <name evidence="1" type="primary">PARPA_00330.1 scaffold 626</name>
</gene>
<dbReference type="STRING" id="35722.A0A0B7MMN0"/>
<dbReference type="InterPro" id="IPR052055">
    <property type="entry name" value="Hepadnavirus_pol/RT"/>
</dbReference>
<organism evidence="1 2">
    <name type="scientific">Parasitella parasitica</name>
    <dbReference type="NCBI Taxonomy" id="35722"/>
    <lineage>
        <taxon>Eukaryota</taxon>
        <taxon>Fungi</taxon>
        <taxon>Fungi incertae sedis</taxon>
        <taxon>Mucoromycota</taxon>
        <taxon>Mucoromycotina</taxon>
        <taxon>Mucoromycetes</taxon>
        <taxon>Mucorales</taxon>
        <taxon>Mucorineae</taxon>
        <taxon>Mucoraceae</taxon>
        <taxon>Parasitella</taxon>
    </lineage>
</organism>
<evidence type="ECO:0000313" key="1">
    <source>
        <dbReference type="EMBL" id="CEP07061.1"/>
    </source>
</evidence>
<evidence type="ECO:0000313" key="2">
    <source>
        <dbReference type="Proteomes" id="UP000054107"/>
    </source>
</evidence>
<dbReference type="OrthoDB" id="2286148at2759"/>